<proteinExistence type="inferred from homology"/>
<comment type="caution">
    <text evidence="15">The sequence shown here is derived from an EMBL/GenBank/DDBJ whole genome shotgun (WGS) entry which is preliminary data.</text>
</comment>
<keyword evidence="7 12" id="KW-1133">Transmembrane helix</keyword>
<dbReference type="CDD" id="cd09112">
    <property type="entry name" value="PLDc_CLS_2"/>
    <property type="match status" value="1"/>
</dbReference>
<feature type="transmembrane region" description="Helical" evidence="12">
    <location>
        <begin position="6"/>
        <end position="25"/>
    </location>
</feature>
<name>A0A415GQL7_9BACT</name>
<dbReference type="OrthoDB" id="9762009at2"/>
<dbReference type="GO" id="GO:0008808">
    <property type="term" value="F:cardiolipin synthase activity"/>
    <property type="evidence" value="ECO:0007669"/>
    <property type="project" value="UniProtKB-UniRule"/>
</dbReference>
<evidence type="ECO:0000256" key="6">
    <source>
        <dbReference type="ARBA" id="ARBA00022737"/>
    </source>
</evidence>
<dbReference type="Gene3D" id="3.30.870.10">
    <property type="entry name" value="Endonuclease Chain A"/>
    <property type="match status" value="2"/>
</dbReference>
<feature type="active site" evidence="12">
    <location>
        <position position="393"/>
    </location>
</feature>
<evidence type="ECO:0000256" key="5">
    <source>
        <dbReference type="ARBA" id="ARBA00022692"/>
    </source>
</evidence>
<keyword evidence="10 12" id="KW-0594">Phospholipid biosynthesis</keyword>
<dbReference type="SMART" id="SM00155">
    <property type="entry name" value="PLDc"/>
    <property type="match status" value="2"/>
</dbReference>
<dbReference type="PROSITE" id="PS50035">
    <property type="entry name" value="PLD"/>
    <property type="match status" value="2"/>
</dbReference>
<dbReference type="PANTHER" id="PTHR21248">
    <property type="entry name" value="CARDIOLIPIN SYNTHASE"/>
    <property type="match status" value="1"/>
</dbReference>
<evidence type="ECO:0000256" key="11">
    <source>
        <dbReference type="ARBA" id="ARBA00023264"/>
    </source>
</evidence>
<evidence type="ECO:0000259" key="14">
    <source>
        <dbReference type="PROSITE" id="PS50035"/>
    </source>
</evidence>
<keyword evidence="3 12" id="KW-0444">Lipid biosynthesis</keyword>
<feature type="domain" description="PLD phosphodiesterase" evidence="14">
    <location>
        <begin position="388"/>
        <end position="415"/>
    </location>
</feature>
<feature type="active site" evidence="12">
    <location>
        <position position="214"/>
    </location>
</feature>
<dbReference type="InterPro" id="IPR022924">
    <property type="entry name" value="Cardiolipin_synthase"/>
</dbReference>
<feature type="active site" evidence="12">
    <location>
        <position position="221"/>
    </location>
</feature>
<evidence type="ECO:0000256" key="8">
    <source>
        <dbReference type="ARBA" id="ARBA00023098"/>
    </source>
</evidence>
<organism evidence="15 16">
    <name type="scientific">Leyella stercorea</name>
    <dbReference type="NCBI Taxonomy" id="363265"/>
    <lineage>
        <taxon>Bacteria</taxon>
        <taxon>Pseudomonadati</taxon>
        <taxon>Bacteroidota</taxon>
        <taxon>Bacteroidia</taxon>
        <taxon>Bacteroidales</taxon>
        <taxon>Prevotellaceae</taxon>
        <taxon>Leyella</taxon>
    </lineage>
</organism>
<evidence type="ECO:0000313" key="15">
    <source>
        <dbReference type="EMBL" id="RHK52386.1"/>
    </source>
</evidence>
<feature type="active site" evidence="12">
    <location>
        <position position="400"/>
    </location>
</feature>
<dbReference type="SUPFAM" id="SSF56024">
    <property type="entry name" value="Phospholipase D/nuclease"/>
    <property type="match status" value="2"/>
</dbReference>
<evidence type="ECO:0000256" key="9">
    <source>
        <dbReference type="ARBA" id="ARBA00023136"/>
    </source>
</evidence>
<evidence type="ECO:0000256" key="2">
    <source>
        <dbReference type="ARBA" id="ARBA00022475"/>
    </source>
</evidence>
<dbReference type="InterPro" id="IPR030874">
    <property type="entry name" value="Cardiolipin_synth_Firmi"/>
</dbReference>
<keyword evidence="16" id="KW-1185">Reference proteome</keyword>
<dbReference type="GO" id="GO:0032049">
    <property type="term" value="P:cardiolipin biosynthetic process"/>
    <property type="evidence" value="ECO:0007669"/>
    <property type="project" value="UniProtKB-UniRule"/>
</dbReference>
<evidence type="ECO:0000256" key="12">
    <source>
        <dbReference type="HAMAP-Rule" id="MF_01916"/>
    </source>
</evidence>
<evidence type="ECO:0000313" key="16">
    <source>
        <dbReference type="Proteomes" id="UP000286598"/>
    </source>
</evidence>
<feature type="active site" evidence="12">
    <location>
        <position position="395"/>
    </location>
</feature>
<evidence type="ECO:0000256" key="13">
    <source>
        <dbReference type="NCBIfam" id="TIGR04265"/>
    </source>
</evidence>
<evidence type="ECO:0000256" key="10">
    <source>
        <dbReference type="ARBA" id="ARBA00023209"/>
    </source>
</evidence>
<dbReference type="NCBIfam" id="TIGR04265">
    <property type="entry name" value="bac_cardiolipin"/>
    <property type="match status" value="1"/>
</dbReference>
<dbReference type="EMBL" id="QRNO01000006">
    <property type="protein sequence ID" value="RHK52386.1"/>
    <property type="molecule type" value="Genomic_DNA"/>
</dbReference>
<dbReference type="InterPro" id="IPR025202">
    <property type="entry name" value="PLD-like_dom"/>
</dbReference>
<dbReference type="InterPro" id="IPR027379">
    <property type="entry name" value="CLS_N"/>
</dbReference>
<dbReference type="Pfam" id="PF13091">
    <property type="entry name" value="PLDc_2"/>
    <property type="match status" value="2"/>
</dbReference>
<dbReference type="CDD" id="cd09110">
    <property type="entry name" value="PLDc_CLS_1"/>
    <property type="match status" value="1"/>
</dbReference>
<dbReference type="GeneID" id="78336226"/>
<dbReference type="AlphaFoldDB" id="A0A415GQL7"/>
<evidence type="ECO:0000256" key="7">
    <source>
        <dbReference type="ARBA" id="ARBA00022989"/>
    </source>
</evidence>
<dbReference type="InterPro" id="IPR001736">
    <property type="entry name" value="PLipase_D/transphosphatidylase"/>
</dbReference>
<reference evidence="15 16" key="1">
    <citation type="submission" date="2018-08" db="EMBL/GenBank/DDBJ databases">
        <title>A genome reference for cultivated species of the human gut microbiota.</title>
        <authorList>
            <person name="Zou Y."/>
            <person name="Xue W."/>
            <person name="Luo G."/>
        </authorList>
    </citation>
    <scope>NUCLEOTIDE SEQUENCE [LARGE SCALE GENOMIC DNA]</scope>
    <source>
        <strain evidence="15 16">AF42-9</strain>
    </source>
</reference>
<gene>
    <name evidence="15" type="primary">cls</name>
    <name evidence="15" type="ORF">DW060_02360</name>
</gene>
<comment type="catalytic activity">
    <reaction evidence="12">
        <text>2 a 1,2-diacyl-sn-glycero-3-phospho-(1'-sn-glycerol) = a cardiolipin + glycerol</text>
        <dbReference type="Rhea" id="RHEA:31451"/>
        <dbReference type="ChEBI" id="CHEBI:17754"/>
        <dbReference type="ChEBI" id="CHEBI:62237"/>
        <dbReference type="ChEBI" id="CHEBI:64716"/>
    </reaction>
</comment>
<feature type="transmembrane region" description="Helical" evidence="12">
    <location>
        <begin position="34"/>
        <end position="54"/>
    </location>
</feature>
<accession>A0A415GQL7</accession>
<keyword evidence="8 12" id="KW-0443">Lipid metabolism</keyword>
<evidence type="ECO:0000256" key="1">
    <source>
        <dbReference type="ARBA" id="ARBA00004651"/>
    </source>
</evidence>
<feature type="active site" evidence="12">
    <location>
        <position position="216"/>
    </location>
</feature>
<comment type="subcellular location">
    <subcellularLocation>
        <location evidence="1 12">Cell membrane</location>
        <topology evidence="1 12">Multi-pass membrane protein</topology>
    </subcellularLocation>
</comment>
<dbReference type="RefSeq" id="WP_007897228.1">
    <property type="nucleotide sequence ID" value="NZ_DAWDDP010000005.1"/>
</dbReference>
<sequence>MFYIHWVFILAYVFIIVSIMLAVLMDNRQPAKTIAWVMVLLFMPIVGIILYVFFGRNTRKMTFISQRSLDQLSKRSMLEFVEQRQLTLPDDYRSLIQLFTNQSLALPFKDNEVEFYTDGYEFFPALLKSIASARKHIHLETYIFADDALGRLVADALISKSKEGVEVRLIYDDVGCWRVPRSLFERMRRAGVDVNAFMPVKFPAFTSKVNYRNHRKVCIVDGVEAFVGGMNIALRYVKGLYGGQLPWRDTHVRIRGGAVYALQRTFLVDWYFVDRTLVTNSKYYPPMPWRIENSCLMQVVTSSPIAKWPDIMQGYVRILLEAKNYVYMESPYFLPTEQVLFAMRTAALAGVDVRLMIPRHSDSRLLELSSMSFVTEVIEAGVKILLYEGGFNHSKLLVSDDTLCTCGSTNIDFRSFENNFEANVFIYDRTTALRMKEIFISDEQECVDFLSVNGERKRPFMHRLAESLVRVFSPLL</sequence>
<dbReference type="GO" id="GO:0005886">
    <property type="term" value="C:plasma membrane"/>
    <property type="evidence" value="ECO:0007669"/>
    <property type="project" value="UniProtKB-SubCell"/>
</dbReference>
<keyword evidence="11 12" id="KW-1208">Phospholipid metabolism</keyword>
<protein>
    <recommendedName>
        <fullName evidence="12 13">Cardiolipin synthase</fullName>
        <shortName evidence="12">CL synthase</shortName>
        <ecNumber evidence="12 13">2.7.8.-</ecNumber>
    </recommendedName>
</protein>
<evidence type="ECO:0000256" key="4">
    <source>
        <dbReference type="ARBA" id="ARBA00022679"/>
    </source>
</evidence>
<dbReference type="EC" id="2.7.8.-" evidence="12 13"/>
<keyword evidence="9 12" id="KW-0472">Membrane</keyword>
<dbReference type="Proteomes" id="UP000286598">
    <property type="component" value="Unassembled WGS sequence"/>
</dbReference>
<keyword evidence="4 12" id="KW-0808">Transferase</keyword>
<dbReference type="PANTHER" id="PTHR21248:SF22">
    <property type="entry name" value="PHOSPHOLIPASE D"/>
    <property type="match status" value="1"/>
</dbReference>
<keyword evidence="2 12" id="KW-1003">Cell membrane</keyword>
<keyword evidence="5 12" id="KW-0812">Transmembrane</keyword>
<keyword evidence="6" id="KW-0677">Repeat</keyword>
<evidence type="ECO:0000256" key="3">
    <source>
        <dbReference type="ARBA" id="ARBA00022516"/>
    </source>
</evidence>
<comment type="function">
    <text evidence="12">Catalyzes the reversible phosphatidyl group transfer from one phosphatidylglycerol molecule to another to form cardiolipin (CL) (diphosphatidylglycerol) and glycerol.</text>
</comment>
<dbReference type="Pfam" id="PF13396">
    <property type="entry name" value="PLDc_N"/>
    <property type="match status" value="1"/>
</dbReference>
<feature type="domain" description="PLD phosphodiesterase" evidence="14">
    <location>
        <begin position="209"/>
        <end position="236"/>
    </location>
</feature>
<comment type="similarity">
    <text evidence="12">Belongs to the phospholipase D family. Cardiolipin synthase subfamily.</text>
</comment>
<dbReference type="HAMAP" id="MF_01916">
    <property type="entry name" value="Cardiolipin_synth_Cls"/>
    <property type="match status" value="1"/>
</dbReference>